<dbReference type="InterPro" id="IPR002110">
    <property type="entry name" value="Ankyrin_rpt"/>
</dbReference>
<keyword evidence="1" id="KW-0677">Repeat</keyword>
<dbReference type="PANTHER" id="PTHR24198:SF165">
    <property type="entry name" value="ANKYRIN REPEAT-CONTAINING PROTEIN-RELATED"/>
    <property type="match status" value="1"/>
</dbReference>
<dbReference type="PROSITE" id="PS50088">
    <property type="entry name" value="ANK_REPEAT"/>
    <property type="match status" value="5"/>
</dbReference>
<feature type="region of interest" description="Disordered" evidence="4">
    <location>
        <begin position="1"/>
        <end position="26"/>
    </location>
</feature>
<dbReference type="AlphaFoldDB" id="A0A370CJK6"/>
<dbReference type="SMART" id="SM00248">
    <property type="entry name" value="ANK"/>
    <property type="match status" value="8"/>
</dbReference>
<gene>
    <name evidence="5" type="ORF">CFE62_001330</name>
</gene>
<feature type="repeat" description="ANK" evidence="3">
    <location>
        <begin position="93"/>
        <end position="125"/>
    </location>
</feature>
<evidence type="ECO:0000313" key="5">
    <source>
        <dbReference type="EMBL" id="RDH41028.1"/>
    </source>
</evidence>
<feature type="repeat" description="ANK" evidence="3">
    <location>
        <begin position="60"/>
        <end position="92"/>
    </location>
</feature>
<feature type="repeat" description="ANK" evidence="3">
    <location>
        <begin position="229"/>
        <end position="261"/>
    </location>
</feature>
<dbReference type="InterPro" id="IPR036770">
    <property type="entry name" value="Ankyrin_rpt-contain_sf"/>
</dbReference>
<organism evidence="5 6">
    <name type="scientific">Candidatus Aquirickettsiella gammari</name>
    <dbReference type="NCBI Taxonomy" id="2016198"/>
    <lineage>
        <taxon>Bacteria</taxon>
        <taxon>Pseudomonadati</taxon>
        <taxon>Pseudomonadota</taxon>
        <taxon>Gammaproteobacteria</taxon>
        <taxon>Legionellales</taxon>
        <taxon>Coxiellaceae</taxon>
        <taxon>Candidatus Aquirickettsiella</taxon>
    </lineage>
</organism>
<feature type="repeat" description="ANK" evidence="3">
    <location>
        <begin position="27"/>
        <end position="59"/>
    </location>
</feature>
<accession>A0A370CJK6</accession>
<protein>
    <submittedName>
        <fullName evidence="5">Uncharacterized protein</fullName>
    </submittedName>
</protein>
<dbReference type="SUPFAM" id="SSF48403">
    <property type="entry name" value="Ankyrin repeat"/>
    <property type="match status" value="1"/>
</dbReference>
<dbReference type="Proteomes" id="UP000226429">
    <property type="component" value="Unassembled WGS sequence"/>
</dbReference>
<dbReference type="Pfam" id="PF00023">
    <property type="entry name" value="Ank"/>
    <property type="match status" value="1"/>
</dbReference>
<dbReference type="PANTHER" id="PTHR24198">
    <property type="entry name" value="ANKYRIN REPEAT AND PROTEIN KINASE DOMAIN-CONTAINING PROTEIN"/>
    <property type="match status" value="1"/>
</dbReference>
<name>A0A370CJK6_9COXI</name>
<keyword evidence="6" id="KW-1185">Reference proteome</keyword>
<proteinExistence type="predicted"/>
<evidence type="ECO:0000256" key="1">
    <source>
        <dbReference type="ARBA" id="ARBA00022737"/>
    </source>
</evidence>
<feature type="repeat" description="ANK" evidence="3">
    <location>
        <begin position="196"/>
        <end position="228"/>
    </location>
</feature>
<feature type="compositionally biased region" description="Polar residues" evidence="4">
    <location>
        <begin position="1"/>
        <end position="23"/>
    </location>
</feature>
<dbReference type="PRINTS" id="PR01415">
    <property type="entry name" value="ANKYRIN"/>
</dbReference>
<dbReference type="EMBL" id="NMOS02000002">
    <property type="protein sequence ID" value="RDH41028.1"/>
    <property type="molecule type" value="Genomic_DNA"/>
</dbReference>
<reference evidence="5 6" key="1">
    <citation type="journal article" date="2017" name="Int. J. Syst. Evol. Microbiol.">
        <title>Aquarickettsiella crustaci n. gen. n. sp. (Gammaproteobacteria: Legionellales: Coxiellaceae); a bacterial pathogen of the freshwater crustacean: Gammarus fossarum (Malacostraca: Amphipoda).</title>
        <authorList>
            <person name="Bojko J."/>
            <person name="Dunn A.M."/>
            <person name="Stebbing P.D."/>
            <person name="Van Aerle R."/>
            <person name="Bacela-Spychalska K."/>
            <person name="Bean T.P."/>
            <person name="Stentiford G.D."/>
        </authorList>
    </citation>
    <scope>NUCLEOTIDE SEQUENCE [LARGE SCALE GENOMIC DNA]</scope>
    <source>
        <strain evidence="5">RA15029</strain>
    </source>
</reference>
<comment type="caution">
    <text evidence="5">The sequence shown here is derived from an EMBL/GenBank/DDBJ whole genome shotgun (WGS) entry which is preliminary data.</text>
</comment>
<evidence type="ECO:0000256" key="2">
    <source>
        <dbReference type="ARBA" id="ARBA00023043"/>
    </source>
</evidence>
<reference evidence="5 6" key="2">
    <citation type="journal article" date="2018" name="J. Invertebr. Pathol.">
        <title>'Candidatus Aquirickettsiella gammari' (Gammaproteobacteria: Legionellales: Coxiellaceae): A bacterial pathogen of the freshwater crustacean Gammarus fossarum (Malacostraca: Amphipoda).</title>
        <authorList>
            <person name="Bojko J."/>
            <person name="Dunn A.M."/>
            <person name="Stebbing P.D."/>
            <person name="van Aerle R."/>
            <person name="Bacela-Spychalska K."/>
            <person name="Bean T.P."/>
            <person name="Urrutia A."/>
            <person name="Stentiford G.D."/>
        </authorList>
    </citation>
    <scope>NUCLEOTIDE SEQUENCE [LARGE SCALE GENOMIC DNA]</scope>
    <source>
        <strain evidence="5">RA15029</strain>
    </source>
</reference>
<dbReference type="Gene3D" id="1.25.40.20">
    <property type="entry name" value="Ankyrin repeat-containing domain"/>
    <property type="match status" value="2"/>
</dbReference>
<sequence>MKENNSIQTSQLSTRSNPEINSSVDRHGNTKLHVAAWQGRYNLVRSFLGQGADLEVKNNYGHTPLHAAAQNGHTQIVKALLAYNANVNARDKAGNTPLQLAVSNGELQVAKYLMNKSSNLAAKDQDSLLLEAVKSQNIKLVQFIVDNHANLAVKDEGGNSLLQIAISDRYINMNLVKYLLQLPQKKVNFLEVKNADGYAPLHISILNDNLNLVRLFVDAGANLEAKDDSGFTALHMATWYRHTEIMKYLVEQGADLEAEDSEGDTALDIALLNKTAEDIKIAEFLKLRAAARKHPSIGEVNPNLVSPRFFAVTPQIGHAASNTSFPELDSYQINHGGVQTSNINAHFNGTVLLLRTLAEKFAPQRFNSFFKQAADPKVLLIDDAALHAINEFDSKLDRMEERLEFNNTF</sequence>
<keyword evidence="2 3" id="KW-0040">ANK repeat</keyword>
<evidence type="ECO:0000256" key="4">
    <source>
        <dbReference type="SAM" id="MobiDB-lite"/>
    </source>
</evidence>
<dbReference type="Pfam" id="PF12796">
    <property type="entry name" value="Ank_2"/>
    <property type="match status" value="2"/>
</dbReference>
<dbReference type="PROSITE" id="PS50297">
    <property type="entry name" value="ANK_REP_REGION"/>
    <property type="match status" value="5"/>
</dbReference>
<evidence type="ECO:0000256" key="3">
    <source>
        <dbReference type="PROSITE-ProRule" id="PRU00023"/>
    </source>
</evidence>
<evidence type="ECO:0000313" key="6">
    <source>
        <dbReference type="Proteomes" id="UP000226429"/>
    </source>
</evidence>